<dbReference type="InterPro" id="IPR002937">
    <property type="entry name" value="Amino_oxidase"/>
</dbReference>
<dbReference type="PANTHER" id="PTHR10742:SF410">
    <property type="entry name" value="LYSINE-SPECIFIC HISTONE DEMETHYLASE 2"/>
    <property type="match status" value="1"/>
</dbReference>
<dbReference type="EC" id="1.4.3.-" evidence="4"/>
<feature type="binding site" evidence="3">
    <location>
        <position position="32"/>
    </location>
    <ligand>
        <name>FAD</name>
        <dbReference type="ChEBI" id="CHEBI:57692"/>
    </ligand>
</feature>
<accession>A0A0M0JGR5</accession>
<gene>
    <name evidence="7" type="ORF">Ctob_011696</name>
</gene>
<keyword evidence="2 4" id="KW-0560">Oxidoreductase</keyword>
<reference evidence="8" key="1">
    <citation type="journal article" date="2015" name="PLoS Genet.">
        <title>Genome Sequence and Transcriptome Analyses of Chrysochromulina tobin: Metabolic Tools for Enhanced Algal Fitness in the Prominent Order Prymnesiales (Haptophyceae).</title>
        <authorList>
            <person name="Hovde B.T."/>
            <person name="Deodato C.R."/>
            <person name="Hunsperger H.M."/>
            <person name="Ryken S.A."/>
            <person name="Yost W."/>
            <person name="Jha R.K."/>
            <person name="Patterson J."/>
            <person name="Monnat R.J. Jr."/>
            <person name="Barlow S.B."/>
            <person name="Starkenburg S.R."/>
            <person name="Cattolico R.A."/>
        </authorList>
    </citation>
    <scope>NUCLEOTIDE SEQUENCE</scope>
    <source>
        <strain evidence="8">CCMP291</strain>
    </source>
</reference>
<comment type="cofactor">
    <cofactor evidence="1 4">
        <name>FAD</name>
        <dbReference type="ChEBI" id="CHEBI:57692"/>
    </cofactor>
</comment>
<evidence type="ECO:0000256" key="2">
    <source>
        <dbReference type="ARBA" id="ARBA00023002"/>
    </source>
</evidence>
<keyword evidence="8" id="KW-1185">Reference proteome</keyword>
<dbReference type="AlphaFoldDB" id="A0A0M0JGR5"/>
<dbReference type="InterPro" id="IPR050281">
    <property type="entry name" value="Flavin_monoamine_oxidase"/>
</dbReference>
<dbReference type="PANTHER" id="PTHR10742">
    <property type="entry name" value="FLAVIN MONOAMINE OXIDASE"/>
    <property type="match status" value="1"/>
</dbReference>
<evidence type="ECO:0000256" key="5">
    <source>
        <dbReference type="SAM" id="SignalP"/>
    </source>
</evidence>
<dbReference type="SUPFAM" id="SSF51905">
    <property type="entry name" value="FAD/NAD(P)-binding domain"/>
    <property type="match status" value="1"/>
</dbReference>
<dbReference type="InterPro" id="IPR001613">
    <property type="entry name" value="Flavin_amine_oxidase"/>
</dbReference>
<evidence type="ECO:0000313" key="8">
    <source>
        <dbReference type="Proteomes" id="UP000037460"/>
    </source>
</evidence>
<feature type="binding site" evidence="3">
    <location>
        <begin position="59"/>
        <end position="60"/>
    </location>
    <ligand>
        <name>FAD</name>
        <dbReference type="ChEBI" id="CHEBI:57692"/>
    </ligand>
</feature>
<dbReference type="Pfam" id="PF01593">
    <property type="entry name" value="Amino_oxidase"/>
    <property type="match status" value="1"/>
</dbReference>
<dbReference type="Gene3D" id="3.90.660.10">
    <property type="match status" value="1"/>
</dbReference>
<feature type="binding site" evidence="3">
    <location>
        <position position="274"/>
    </location>
    <ligand>
        <name>FAD</name>
        <dbReference type="ChEBI" id="CHEBI:57692"/>
    </ligand>
</feature>
<evidence type="ECO:0000256" key="3">
    <source>
        <dbReference type="PIRSR" id="PIRSR601613-1"/>
    </source>
</evidence>
<dbReference type="OrthoDB" id="5046242at2759"/>
<evidence type="ECO:0000256" key="1">
    <source>
        <dbReference type="ARBA" id="ARBA00001974"/>
    </source>
</evidence>
<dbReference type="EMBL" id="JWZX01002927">
    <property type="protein sequence ID" value="KOO25806.1"/>
    <property type="molecule type" value="Genomic_DNA"/>
</dbReference>
<feature type="binding site" evidence="3">
    <location>
        <position position="389"/>
    </location>
    <ligand>
        <name>substrate</name>
    </ligand>
</feature>
<dbReference type="PRINTS" id="PR00757">
    <property type="entry name" value="AMINEOXDASEF"/>
</dbReference>
<feature type="domain" description="Amine oxidase" evidence="6">
    <location>
        <begin position="32"/>
        <end position="501"/>
    </location>
</feature>
<evidence type="ECO:0000256" key="4">
    <source>
        <dbReference type="RuleBase" id="RU362067"/>
    </source>
</evidence>
<organism evidence="7 8">
    <name type="scientific">Chrysochromulina tobinii</name>
    <dbReference type="NCBI Taxonomy" id="1460289"/>
    <lineage>
        <taxon>Eukaryota</taxon>
        <taxon>Haptista</taxon>
        <taxon>Haptophyta</taxon>
        <taxon>Prymnesiophyceae</taxon>
        <taxon>Prymnesiales</taxon>
        <taxon>Chrysochromulinaceae</taxon>
        <taxon>Chrysochromulina</taxon>
    </lineage>
</organism>
<dbReference type="Gene3D" id="3.50.50.60">
    <property type="entry name" value="FAD/NAD(P)-binding domain"/>
    <property type="match status" value="1"/>
</dbReference>
<keyword evidence="4" id="KW-0285">Flavoprotein</keyword>
<name>A0A0M0JGR5_9EUKA</name>
<keyword evidence="4" id="KW-0274">FAD</keyword>
<sequence>MMPKAFRAMALLVISCDLVATVKVIVVGAGTSGLAAARTLIDTWDATANGGPLELTVLEAGTRIGGRVWTLNADEAGAAWTTAGALGAPTDMGASWIHGSNLSHPITKIATALGLAEGAGLVRTRNSLAELQLCSGQTSSCPSVSDDKYTVYQSLIAQAQRDAEAANSDKSLWEALSGLSELDQSRSSDLFQFHLASSAEFNTAGPASELSALFYNDDSKYKGSELVWAQGYKTMYEALQSGAVRVTDGSSPLQVTAVEAGSRNPISVTYNKRVRDVSYNSAEVVLTTEDNAVYRADYAIITVPLGVLKSSDASSQVTFSPALPPATANGIAQLGFGNVVKVALLFPSAWWPTGAHYYGLAQAGEPDRGLFTYYLNVHALSTKPVLMTFALGGAADVAEGMTNAEMWTKIRANLVKIMPSDVTVPTTAPEIIRSNWRANPLAKGAYTFVKVGTPNGKATITSAFGGSVGGRLFFAGEHTSALYRGTVHGAFQSGQEAARAVKASRPTQVAARAVKAEKRLDARLVPFL</sequence>
<feature type="signal peptide" evidence="5">
    <location>
        <begin position="1"/>
        <end position="21"/>
    </location>
</feature>
<evidence type="ECO:0000259" key="6">
    <source>
        <dbReference type="Pfam" id="PF01593"/>
    </source>
</evidence>
<keyword evidence="5" id="KW-0732">Signal</keyword>
<feature type="chain" id="PRO_5005601743" description="Amine oxidase" evidence="5">
    <location>
        <begin position="22"/>
        <end position="528"/>
    </location>
</feature>
<dbReference type="SUPFAM" id="SSF54373">
    <property type="entry name" value="FAD-linked reductases, C-terminal domain"/>
    <property type="match status" value="1"/>
</dbReference>
<dbReference type="GO" id="GO:0016491">
    <property type="term" value="F:oxidoreductase activity"/>
    <property type="evidence" value="ECO:0007669"/>
    <property type="project" value="UniProtKB-KW"/>
</dbReference>
<comment type="similarity">
    <text evidence="4">Belongs to the flavin monoamine oxidase family.</text>
</comment>
<dbReference type="Proteomes" id="UP000037460">
    <property type="component" value="Unassembled WGS sequence"/>
</dbReference>
<evidence type="ECO:0000313" key="7">
    <source>
        <dbReference type="EMBL" id="KOO25806.1"/>
    </source>
</evidence>
<comment type="caution">
    <text evidence="7">The sequence shown here is derived from an EMBL/GenBank/DDBJ whole genome shotgun (WGS) entry which is preliminary data.</text>
</comment>
<protein>
    <recommendedName>
        <fullName evidence="4">Amine oxidase</fullName>
        <ecNumber evidence="4">1.4.3.-</ecNumber>
    </recommendedName>
</protein>
<proteinExistence type="inferred from homology"/>
<dbReference type="InterPro" id="IPR036188">
    <property type="entry name" value="FAD/NAD-bd_sf"/>
</dbReference>